<proteinExistence type="inferred from homology"/>
<dbReference type="PRINTS" id="PR00125">
    <property type="entry name" value="ATPASEDELTA"/>
</dbReference>
<dbReference type="NCBIfam" id="TIGR01145">
    <property type="entry name" value="ATP_synt_delta"/>
    <property type="match status" value="1"/>
</dbReference>
<evidence type="ECO:0000256" key="5">
    <source>
        <dbReference type="ARBA" id="ARBA00023136"/>
    </source>
</evidence>
<gene>
    <name evidence="7" type="ORF">UFOPK3268_01387</name>
    <name evidence="8" type="ORF">UFOPK3752_00702</name>
    <name evidence="9" type="ORF">UFOPK4150_00824</name>
</gene>
<keyword evidence="4" id="KW-0406">Ion transport</keyword>
<keyword evidence="5" id="KW-0472">Membrane</keyword>
<evidence type="ECO:0000256" key="4">
    <source>
        <dbReference type="ARBA" id="ARBA00023065"/>
    </source>
</evidence>
<accession>A0A6J7RL86</accession>
<evidence type="ECO:0000313" key="8">
    <source>
        <dbReference type="EMBL" id="CAB4935431.1"/>
    </source>
</evidence>
<evidence type="ECO:0000256" key="2">
    <source>
        <dbReference type="ARBA" id="ARBA00022448"/>
    </source>
</evidence>
<dbReference type="NCBIfam" id="NF009967">
    <property type="entry name" value="PRK13430.1"/>
    <property type="match status" value="1"/>
</dbReference>
<organism evidence="9">
    <name type="scientific">freshwater metagenome</name>
    <dbReference type="NCBI Taxonomy" id="449393"/>
    <lineage>
        <taxon>unclassified sequences</taxon>
        <taxon>metagenomes</taxon>
        <taxon>ecological metagenomes</taxon>
    </lineage>
</organism>
<dbReference type="Pfam" id="PF00213">
    <property type="entry name" value="OSCP"/>
    <property type="match status" value="1"/>
</dbReference>
<keyword evidence="2" id="KW-0813">Transport</keyword>
<comment type="subcellular location">
    <subcellularLocation>
        <location evidence="1">Membrane</location>
    </subcellularLocation>
</comment>
<evidence type="ECO:0000256" key="3">
    <source>
        <dbReference type="ARBA" id="ARBA00022781"/>
    </source>
</evidence>
<dbReference type="GO" id="GO:0016020">
    <property type="term" value="C:membrane"/>
    <property type="evidence" value="ECO:0007669"/>
    <property type="project" value="UniProtKB-SubCell"/>
</dbReference>
<keyword evidence="6" id="KW-0066">ATP synthesis</keyword>
<dbReference type="EMBL" id="CAFBIZ010000200">
    <property type="protein sequence ID" value="CAB4851862.1"/>
    <property type="molecule type" value="Genomic_DNA"/>
</dbReference>
<evidence type="ECO:0000313" key="7">
    <source>
        <dbReference type="EMBL" id="CAB4851862.1"/>
    </source>
</evidence>
<dbReference type="InterPro" id="IPR000711">
    <property type="entry name" value="ATPase_OSCP/dsu"/>
</dbReference>
<protein>
    <submittedName>
        <fullName evidence="9">Unannotated protein</fullName>
    </submittedName>
</protein>
<name>A0A6J7RL86_9ZZZZ</name>
<dbReference type="EMBL" id="CAFBPU010000013">
    <property type="protein sequence ID" value="CAB5029586.1"/>
    <property type="molecule type" value="Genomic_DNA"/>
</dbReference>
<dbReference type="AlphaFoldDB" id="A0A6J7RL86"/>
<dbReference type="PANTHER" id="PTHR11910">
    <property type="entry name" value="ATP SYNTHASE DELTA CHAIN"/>
    <property type="match status" value="1"/>
</dbReference>
<evidence type="ECO:0000256" key="6">
    <source>
        <dbReference type="ARBA" id="ARBA00023310"/>
    </source>
</evidence>
<dbReference type="HAMAP" id="MF_01416">
    <property type="entry name" value="ATP_synth_delta_bact"/>
    <property type="match status" value="1"/>
</dbReference>
<evidence type="ECO:0000313" key="9">
    <source>
        <dbReference type="EMBL" id="CAB5029586.1"/>
    </source>
</evidence>
<dbReference type="PROSITE" id="PS00389">
    <property type="entry name" value="ATPASE_DELTA"/>
    <property type="match status" value="1"/>
</dbReference>
<dbReference type="Gene3D" id="1.10.520.20">
    <property type="entry name" value="N-terminal domain of the delta subunit of the F1F0-ATP synthase"/>
    <property type="match status" value="1"/>
</dbReference>
<sequence>MLGSSRHSLLALQASVDGRRAEPGFSGVSADLLAVVRVLGEEKALRLALADAGQPAQVRAGIASTLFSSRIAAISMSVLSDIVSARWSSDSDLIEAIEQLGAQVAFADAESNGTLDRIEDELFTFGRAVDQSPELQLALTDPAVGPGRKAELVRSIVEPTGSPATTALVTHLAANLRGRRPATAVEHLARLASAQRHQVLAEVRSAVSLTPDQNTRLVAALAALQGRQVRLNVIVDPSVLGGIVVRIGDDVIDGSVASRLEQARRTVSA</sequence>
<evidence type="ECO:0000256" key="1">
    <source>
        <dbReference type="ARBA" id="ARBA00004370"/>
    </source>
</evidence>
<dbReference type="InterPro" id="IPR026015">
    <property type="entry name" value="ATP_synth_OSCP/delta_N_sf"/>
</dbReference>
<keyword evidence="3" id="KW-0375">Hydrogen ion transport</keyword>
<reference evidence="9" key="1">
    <citation type="submission" date="2020-05" db="EMBL/GenBank/DDBJ databases">
        <authorList>
            <person name="Chiriac C."/>
            <person name="Salcher M."/>
            <person name="Ghai R."/>
            <person name="Kavagutti S V."/>
        </authorList>
    </citation>
    <scope>NUCLEOTIDE SEQUENCE</scope>
</reference>
<dbReference type="SUPFAM" id="SSF47928">
    <property type="entry name" value="N-terminal domain of the delta subunit of the F1F0-ATP synthase"/>
    <property type="match status" value="1"/>
</dbReference>
<dbReference type="EMBL" id="CAFBND010000020">
    <property type="protein sequence ID" value="CAB4935431.1"/>
    <property type="molecule type" value="Genomic_DNA"/>
</dbReference>
<dbReference type="GO" id="GO:0046933">
    <property type="term" value="F:proton-transporting ATP synthase activity, rotational mechanism"/>
    <property type="evidence" value="ECO:0007669"/>
    <property type="project" value="InterPro"/>
</dbReference>
<dbReference type="InterPro" id="IPR020781">
    <property type="entry name" value="ATPase_OSCP/d_CS"/>
</dbReference>